<dbReference type="PANTHER" id="PTHR47331">
    <property type="entry name" value="PHD-TYPE DOMAIN-CONTAINING PROTEIN"/>
    <property type="match status" value="1"/>
</dbReference>
<dbReference type="InterPro" id="IPR008042">
    <property type="entry name" value="Retrotrans_Pao"/>
</dbReference>
<name>A0ABQ9HYB3_9NEOP</name>
<evidence type="ECO:0000313" key="3">
    <source>
        <dbReference type="EMBL" id="KAJ8889354.1"/>
    </source>
</evidence>
<feature type="compositionally biased region" description="Polar residues" evidence="1">
    <location>
        <begin position="685"/>
        <end position="696"/>
    </location>
</feature>
<dbReference type="Pfam" id="PF18701">
    <property type="entry name" value="DUF5641"/>
    <property type="match status" value="1"/>
</dbReference>
<evidence type="ECO:0000256" key="1">
    <source>
        <dbReference type="SAM" id="MobiDB-lite"/>
    </source>
</evidence>
<dbReference type="Proteomes" id="UP001159363">
    <property type="component" value="Chromosome 3"/>
</dbReference>
<comment type="caution">
    <text evidence="3">The sequence shown here is derived from an EMBL/GenBank/DDBJ whole genome shotgun (WGS) entry which is preliminary data.</text>
</comment>
<proteinExistence type="predicted"/>
<dbReference type="InterPro" id="IPR040676">
    <property type="entry name" value="DUF5641"/>
</dbReference>
<feature type="domain" description="DUF5641" evidence="2">
    <location>
        <begin position="410"/>
        <end position="483"/>
    </location>
</feature>
<reference evidence="3 4" key="1">
    <citation type="submission" date="2023-02" db="EMBL/GenBank/DDBJ databases">
        <title>LHISI_Scaffold_Assembly.</title>
        <authorList>
            <person name="Stuart O.P."/>
            <person name="Cleave R."/>
            <person name="Magrath M.J.L."/>
            <person name="Mikheyev A.S."/>
        </authorList>
    </citation>
    <scope>NUCLEOTIDE SEQUENCE [LARGE SCALE GENOMIC DNA]</scope>
    <source>
        <strain evidence="3">Daus_M_001</strain>
        <tissue evidence="3">Leg muscle</tissue>
    </source>
</reference>
<gene>
    <name evidence="3" type="ORF">PR048_008853</name>
</gene>
<accession>A0ABQ9HYB3</accession>
<dbReference type="EMBL" id="JARBHB010000003">
    <property type="protein sequence ID" value="KAJ8889354.1"/>
    <property type="molecule type" value="Genomic_DNA"/>
</dbReference>
<keyword evidence="4" id="KW-1185">Reference proteome</keyword>
<evidence type="ECO:0000313" key="4">
    <source>
        <dbReference type="Proteomes" id="UP001159363"/>
    </source>
</evidence>
<feature type="region of interest" description="Disordered" evidence="1">
    <location>
        <begin position="640"/>
        <end position="697"/>
    </location>
</feature>
<organism evidence="3 4">
    <name type="scientific">Dryococelus australis</name>
    <dbReference type="NCBI Taxonomy" id="614101"/>
    <lineage>
        <taxon>Eukaryota</taxon>
        <taxon>Metazoa</taxon>
        <taxon>Ecdysozoa</taxon>
        <taxon>Arthropoda</taxon>
        <taxon>Hexapoda</taxon>
        <taxon>Insecta</taxon>
        <taxon>Pterygota</taxon>
        <taxon>Neoptera</taxon>
        <taxon>Polyneoptera</taxon>
        <taxon>Phasmatodea</taxon>
        <taxon>Verophasmatodea</taxon>
        <taxon>Anareolatae</taxon>
        <taxon>Phasmatidae</taxon>
        <taxon>Eurycanthinae</taxon>
        <taxon>Dryococelus</taxon>
    </lineage>
</organism>
<dbReference type="Pfam" id="PF05380">
    <property type="entry name" value="Peptidase_A17"/>
    <property type="match status" value="1"/>
</dbReference>
<evidence type="ECO:0000259" key="2">
    <source>
        <dbReference type="Pfam" id="PF18701"/>
    </source>
</evidence>
<sequence>MRLRHLEHLFKNPSFSVRVHKFLGGIWYPAYGHLQIASGFNLPSDCPKAMVFTKRTVLATIASVFDPLGLISPIVISCKILLQVLWQSKLDWDKVLPSELLCKWKGLYEQLPRINHIHIDIYVLSNGIVVDLQLHGFADASERGYGACVYIRSTEESGKVTAKLLCAKSKVARRLNYMTSSKCDHGPRQHTRKENGKTCCDGYFCATEIILRFSTLIRMKRVISYCIHLIRNTIKPIKEWKSVMLSAQELKDALITCIRIAQVSVYSAEVESLIATNGRDSKSKLKSLNPFICKDKILGMGRHLQHVVLQLDQKHQMILPPKHQLTRLIIEEEHRRLLHTGGQLWLSSLHQHYWIVNGKDIIRCTIHNCIVCLRFKAMSAQQLMGQLLSVQANPGNPFINVGIDYAIPLYIKSATAKEKWVTEISNIQPGNLVILRKDSFPPLIWKIGITEQAHPGPDGMTRVVTICTTQGKVKKSITKLCPLPNSGEGGGVNKGGGVYWTTLTAHIPCYLGNAAQDFTMYGAREEGLVEYWDGVPSQATRPSLALSDLMTFSTVYMYSDMASNLMVGKCLAPAMCEGSRSFPSRISSRGCGERTWNWKVSGEKALPTSAVVPAYFITFVHRGPRASIFTSLARGFAIGKRKKKKGGGATQSRLAPQRSRDARNDITSSNTSAPCRPHPPPPPSYFSTSCDDSPSNPHDPVVRPPICDCYSQARGLECREGTTGSMSGYQRVLVMLDNATLLTRCSSIPSGAVRFARSTSSTPPPPSFFLTRPLVSVIPQPQNSCLCRNTTAEAASRILQTAPAISTLASNQGESGSIPSRATGFSQVRIVPDDAGLSRGSPVSPASSFRRCSIFIPITPIGSQYVAVKSRPNLFTHLSDFSPTIENRVIFHLSRFPYLNINHCPIFTSTQDLDSLRASQLTDILIRVKIVSPCSVIQQQLTLFVSALFLVNIHRVASESQYGTMLTIELDHCFLLVLPCEPQVSDIAYNSQTYHTSHDGNTARLARRSDETLGVGVSVARIAPSLLDLGRAALTP</sequence>
<protein>
    <recommendedName>
        <fullName evidence="2">DUF5641 domain-containing protein</fullName>
    </recommendedName>
</protein>